<evidence type="ECO:0000256" key="3">
    <source>
        <dbReference type="SAM" id="SignalP"/>
    </source>
</evidence>
<dbReference type="AlphaFoldDB" id="A0A0G0I3A5"/>
<feature type="signal peptide" evidence="3">
    <location>
        <begin position="1"/>
        <end position="26"/>
    </location>
</feature>
<comment type="caution">
    <text evidence="4">The sequence shown here is derived from an EMBL/GenBank/DDBJ whole genome shotgun (WGS) entry which is preliminary data.</text>
</comment>
<evidence type="ECO:0000313" key="4">
    <source>
        <dbReference type="EMBL" id="KKQ45425.1"/>
    </source>
</evidence>
<dbReference type="Proteomes" id="UP000034603">
    <property type="component" value="Unassembled WGS sequence"/>
</dbReference>
<accession>A0A0G0I3A5</accession>
<reference evidence="4 5" key="1">
    <citation type="journal article" date="2015" name="Nature">
        <title>rRNA introns, odd ribosomes, and small enigmatic genomes across a large radiation of phyla.</title>
        <authorList>
            <person name="Brown C.T."/>
            <person name="Hug L.A."/>
            <person name="Thomas B.C."/>
            <person name="Sharon I."/>
            <person name="Castelle C.J."/>
            <person name="Singh A."/>
            <person name="Wilkins M.J."/>
            <person name="Williams K.H."/>
            <person name="Banfield J.F."/>
        </authorList>
    </citation>
    <scope>NUCLEOTIDE SEQUENCE [LARGE SCALE GENOMIC DNA]</scope>
</reference>
<keyword evidence="2" id="KW-1133">Transmembrane helix</keyword>
<proteinExistence type="predicted"/>
<protein>
    <submittedName>
        <fullName evidence="4">Uncharacterized protein</fullName>
    </submittedName>
</protein>
<evidence type="ECO:0000313" key="5">
    <source>
        <dbReference type="Proteomes" id="UP000034603"/>
    </source>
</evidence>
<evidence type="ECO:0000256" key="1">
    <source>
        <dbReference type="SAM" id="MobiDB-lite"/>
    </source>
</evidence>
<evidence type="ECO:0000256" key="2">
    <source>
        <dbReference type="SAM" id="Phobius"/>
    </source>
</evidence>
<feature type="compositionally biased region" description="Low complexity" evidence="1">
    <location>
        <begin position="130"/>
        <end position="177"/>
    </location>
</feature>
<name>A0A0G0I3A5_9BACT</name>
<organism evidence="4 5">
    <name type="scientific">Candidatus Woesebacteria bacterium GW2011_GWA1_37_8</name>
    <dbReference type="NCBI Taxonomy" id="1618546"/>
    <lineage>
        <taxon>Bacteria</taxon>
        <taxon>Candidatus Woeseibacteriota</taxon>
    </lineage>
</organism>
<feature type="chain" id="PRO_5002532523" evidence="3">
    <location>
        <begin position="27"/>
        <end position="222"/>
    </location>
</feature>
<sequence length="222" mass="23202">MNFRNLANFSTIVALSFMLLAHTAFAAESEFSASGFAQFCAKNPSICKKVDVSGRKAGLKCPDFNNQIATKVYVHAGDGQVIYEMPHVGFNYAINLYGVGGAEVEVTTHKHDLSWVAVECSSKSTPSQSPTVTPANTLTPTQTPTSTDTPGVTETPTPTPTNGENNNSNSSSGSNDSGRGGAEILGATTLAFTGAPLTGIPTMILLGGLSILLQGFKLIIKK</sequence>
<keyword evidence="2" id="KW-0812">Transmembrane</keyword>
<keyword evidence="3" id="KW-0732">Signal</keyword>
<keyword evidence="2" id="KW-0472">Membrane</keyword>
<gene>
    <name evidence="4" type="ORF">US62_C0015G0006</name>
</gene>
<feature type="region of interest" description="Disordered" evidence="1">
    <location>
        <begin position="122"/>
        <end position="181"/>
    </location>
</feature>
<dbReference type="EMBL" id="LBTR01000015">
    <property type="protein sequence ID" value="KKQ45425.1"/>
    <property type="molecule type" value="Genomic_DNA"/>
</dbReference>
<feature type="transmembrane region" description="Helical" evidence="2">
    <location>
        <begin position="200"/>
        <end position="220"/>
    </location>
</feature>